<gene>
    <name evidence="1" type="ORF">ST44_12965</name>
</gene>
<evidence type="ECO:0000313" key="1">
    <source>
        <dbReference type="EMBL" id="KIP59667.1"/>
    </source>
</evidence>
<evidence type="ECO:0000313" key="2">
    <source>
        <dbReference type="Proteomes" id="UP000032046"/>
    </source>
</evidence>
<evidence type="ECO:0008006" key="3">
    <source>
        <dbReference type="Google" id="ProtNLM"/>
    </source>
</evidence>
<name>A0A0D0I2L4_9BACT</name>
<dbReference type="EMBL" id="JXQK01000091">
    <property type="protein sequence ID" value="KIP59667.1"/>
    <property type="molecule type" value="Genomic_DNA"/>
</dbReference>
<dbReference type="AlphaFoldDB" id="A0A0D0I2L4"/>
<sequence length="646" mass="69768">MVALLMSTFTFAQVNGALKLERNTAPAKVAVKASPRKALADGQRYLGYYSSDNFGQSGLGIANLGAYERCKAVTAMSADFLKPFVGMKVVGIRYAVLASNLVSKVMLGDCEFTSQGVGFGDDILLSKDVTSSNAGWNTVMFDAPYTIPANTALYAGFQYNQKADKQGGYFTSECYPLSLINEGVTGNPLYIYTDVPASKGGNGEGWYNFGADFGNICIQLIVEGQPAGNFLSPVQLDEFQTVVGKTKNVEVLFQNVCNGSLSSYSYTYTQNGVTSAEQTVDLAANTIETIVKIPVPIEGAAAPGKYDFTLNITKVNNVENAAAVTSIKSKNETMAKDFKPVVVMEEYTGSTCQFCPRGIVGMEKAAKTFGDQFIGIGIHQYDRSDPMYTANWANLSWQGAPGCKLNRNGSQIDPYYGSETSICDDIAALLTKIPAASLTVKGEWGAEDDGTINATATVEAQTEKEYQLVFAVTADNVKGEGNLWSQTNGFSKKAGQFTYESLPEDMQFLYNEPIYYYPAFNEVLVASSYVRKLNKCANVKVPAEGTVDGTYQLQMPVTNKTLLPAIDKDQLNIIAFVIDPTTKKIVNGAKAKLPTWVTAVKGVKTNDVNAVEVARYTMDGRQVSAPVKGINLVKMSDGTTQKVLVK</sequence>
<accession>A0A0D0I2L4</accession>
<organism evidence="1 2">
    <name type="scientific">Prevotella pectinovora</name>
    <dbReference type="NCBI Taxonomy" id="1602169"/>
    <lineage>
        <taxon>Bacteria</taxon>
        <taxon>Pseudomonadati</taxon>
        <taxon>Bacteroidota</taxon>
        <taxon>Bacteroidia</taxon>
        <taxon>Bacteroidales</taxon>
        <taxon>Prevotellaceae</taxon>
        <taxon>Prevotella</taxon>
    </lineage>
</organism>
<protein>
    <recommendedName>
        <fullName evidence="3">Hemin-binding protein</fullName>
    </recommendedName>
</protein>
<dbReference type="Gene3D" id="2.60.40.10">
    <property type="entry name" value="Immunoglobulins"/>
    <property type="match status" value="1"/>
</dbReference>
<proteinExistence type="predicted"/>
<dbReference type="STRING" id="1602171.ST44_12965"/>
<dbReference type="InterPro" id="IPR013783">
    <property type="entry name" value="Ig-like_fold"/>
</dbReference>
<reference evidence="1 2" key="1">
    <citation type="submission" date="2015-01" db="EMBL/GenBank/DDBJ databases">
        <title>Comparative genomics of non-oral Prevotella species.</title>
        <authorList>
            <person name="Accetto T."/>
            <person name="Nograsek B."/>
            <person name="Avgustin G."/>
        </authorList>
    </citation>
    <scope>NUCLEOTIDE SEQUENCE [LARGE SCALE GENOMIC DNA]</scope>
    <source>
        <strain evidence="1 2">P5-119</strain>
    </source>
</reference>
<keyword evidence="2" id="KW-1185">Reference proteome</keyword>
<dbReference type="Proteomes" id="UP000032046">
    <property type="component" value="Unassembled WGS sequence"/>
</dbReference>
<comment type="caution">
    <text evidence="1">The sequence shown here is derived from an EMBL/GenBank/DDBJ whole genome shotgun (WGS) entry which is preliminary data.</text>
</comment>